<accession>A0A0C3GR27</accession>
<organism evidence="2 3">
    <name type="scientific">Oidiodendron maius (strain Zn)</name>
    <dbReference type="NCBI Taxonomy" id="913774"/>
    <lineage>
        <taxon>Eukaryota</taxon>
        <taxon>Fungi</taxon>
        <taxon>Dikarya</taxon>
        <taxon>Ascomycota</taxon>
        <taxon>Pezizomycotina</taxon>
        <taxon>Leotiomycetes</taxon>
        <taxon>Leotiomycetes incertae sedis</taxon>
        <taxon>Myxotrichaceae</taxon>
        <taxon>Oidiodendron</taxon>
    </lineage>
</organism>
<dbReference type="InParanoid" id="A0A0C3GR27"/>
<dbReference type="OrthoDB" id="5380548at2759"/>
<feature type="compositionally biased region" description="Low complexity" evidence="1">
    <location>
        <begin position="30"/>
        <end position="44"/>
    </location>
</feature>
<dbReference type="AlphaFoldDB" id="A0A0C3GR27"/>
<keyword evidence="3" id="KW-1185">Reference proteome</keyword>
<dbReference type="Proteomes" id="UP000054321">
    <property type="component" value="Unassembled WGS sequence"/>
</dbReference>
<proteinExistence type="predicted"/>
<feature type="region of interest" description="Disordered" evidence="1">
    <location>
        <begin position="162"/>
        <end position="225"/>
    </location>
</feature>
<dbReference type="HOGENOM" id="CLU_1175735_0_0_1"/>
<evidence type="ECO:0000313" key="3">
    <source>
        <dbReference type="Proteomes" id="UP000054321"/>
    </source>
</evidence>
<evidence type="ECO:0000313" key="2">
    <source>
        <dbReference type="EMBL" id="KIM92946.1"/>
    </source>
</evidence>
<reference evidence="2 3" key="1">
    <citation type="submission" date="2014-04" db="EMBL/GenBank/DDBJ databases">
        <authorList>
            <consortium name="DOE Joint Genome Institute"/>
            <person name="Kuo A."/>
            <person name="Martino E."/>
            <person name="Perotto S."/>
            <person name="Kohler A."/>
            <person name="Nagy L.G."/>
            <person name="Floudas D."/>
            <person name="Copeland A."/>
            <person name="Barry K.W."/>
            <person name="Cichocki N."/>
            <person name="Veneault-Fourrey C."/>
            <person name="LaButti K."/>
            <person name="Lindquist E.A."/>
            <person name="Lipzen A."/>
            <person name="Lundell T."/>
            <person name="Morin E."/>
            <person name="Murat C."/>
            <person name="Sun H."/>
            <person name="Tunlid A."/>
            <person name="Henrissat B."/>
            <person name="Grigoriev I.V."/>
            <person name="Hibbett D.S."/>
            <person name="Martin F."/>
            <person name="Nordberg H.P."/>
            <person name="Cantor M.N."/>
            <person name="Hua S.X."/>
        </authorList>
    </citation>
    <scope>NUCLEOTIDE SEQUENCE [LARGE SCALE GENOMIC DNA]</scope>
    <source>
        <strain evidence="2 3">Zn</strain>
    </source>
</reference>
<dbReference type="EMBL" id="KN832902">
    <property type="protein sequence ID" value="KIM92946.1"/>
    <property type="molecule type" value="Genomic_DNA"/>
</dbReference>
<name>A0A0C3GR27_OIDMZ</name>
<reference evidence="3" key="2">
    <citation type="submission" date="2015-01" db="EMBL/GenBank/DDBJ databases">
        <title>Evolutionary Origins and Diversification of the Mycorrhizal Mutualists.</title>
        <authorList>
            <consortium name="DOE Joint Genome Institute"/>
            <consortium name="Mycorrhizal Genomics Consortium"/>
            <person name="Kohler A."/>
            <person name="Kuo A."/>
            <person name="Nagy L.G."/>
            <person name="Floudas D."/>
            <person name="Copeland A."/>
            <person name="Barry K.W."/>
            <person name="Cichocki N."/>
            <person name="Veneault-Fourrey C."/>
            <person name="LaButti K."/>
            <person name="Lindquist E.A."/>
            <person name="Lipzen A."/>
            <person name="Lundell T."/>
            <person name="Morin E."/>
            <person name="Murat C."/>
            <person name="Riley R."/>
            <person name="Ohm R."/>
            <person name="Sun H."/>
            <person name="Tunlid A."/>
            <person name="Henrissat B."/>
            <person name="Grigoriev I.V."/>
            <person name="Hibbett D.S."/>
            <person name="Martin F."/>
        </authorList>
    </citation>
    <scope>NUCLEOTIDE SEQUENCE [LARGE SCALE GENOMIC DNA]</scope>
    <source>
        <strain evidence="3">Zn</strain>
    </source>
</reference>
<gene>
    <name evidence="2" type="ORF">OIDMADRAFT_36189</name>
</gene>
<sequence length="236" mass="25870">MQQEPNDAAAVLRAESMGVTLATTEDESPGPDSGDSSRKSSLGDFSPQSDVCSDDGLDDSTMIDGDNEGPRTTKRKRQPSPVNVPTRKKHKVSDGRDGRGVSFSQLGQLIESIGYIGKLDDITIKPLQKESFLLTGVGHYTSSRVSPSERKTLPPHAKLHILDNDEAQTRLRHGRAGREDTSRESTSAISDDERLSDSDPDPSGGDDGCCSEDEQHRLSTRRNIPWDEIEEQRLRV</sequence>
<evidence type="ECO:0000256" key="1">
    <source>
        <dbReference type="SAM" id="MobiDB-lite"/>
    </source>
</evidence>
<feature type="region of interest" description="Disordered" evidence="1">
    <location>
        <begin position="1"/>
        <end position="101"/>
    </location>
</feature>
<protein>
    <submittedName>
        <fullName evidence="2">Uncharacterized protein</fullName>
    </submittedName>
</protein>